<dbReference type="EMBL" id="JAAKFY010000025">
    <property type="protein sequence ID" value="KAF3834706.1"/>
    <property type="molecule type" value="Genomic_DNA"/>
</dbReference>
<gene>
    <name evidence="2" type="ORF">F7725_027264</name>
</gene>
<proteinExistence type="predicted"/>
<keyword evidence="3" id="KW-1185">Reference proteome</keyword>
<feature type="compositionally biased region" description="Polar residues" evidence="1">
    <location>
        <begin position="274"/>
        <end position="287"/>
    </location>
</feature>
<accession>A0A7J5XCE8</accession>
<feature type="compositionally biased region" description="Pro residues" evidence="1">
    <location>
        <begin position="223"/>
        <end position="236"/>
    </location>
</feature>
<comment type="caution">
    <text evidence="2">The sequence shown here is derived from an EMBL/GenBank/DDBJ whole genome shotgun (WGS) entry which is preliminary data.</text>
</comment>
<feature type="region of interest" description="Disordered" evidence="1">
    <location>
        <begin position="221"/>
        <end position="287"/>
    </location>
</feature>
<reference evidence="2 3" key="1">
    <citation type="submission" date="2020-03" db="EMBL/GenBank/DDBJ databases">
        <title>Dissostichus mawsoni Genome sequencing and assembly.</title>
        <authorList>
            <person name="Park H."/>
        </authorList>
    </citation>
    <scope>NUCLEOTIDE SEQUENCE [LARGE SCALE GENOMIC DNA]</scope>
    <source>
        <strain evidence="2">DM0001</strain>
        <tissue evidence="2">Muscle</tissue>
    </source>
</reference>
<evidence type="ECO:0000256" key="1">
    <source>
        <dbReference type="SAM" id="MobiDB-lite"/>
    </source>
</evidence>
<evidence type="ECO:0000313" key="3">
    <source>
        <dbReference type="Proteomes" id="UP000518266"/>
    </source>
</evidence>
<name>A0A7J5XCE8_DISMA</name>
<dbReference type="AlphaFoldDB" id="A0A7J5XCE8"/>
<feature type="compositionally biased region" description="Basic and acidic residues" evidence="1">
    <location>
        <begin position="260"/>
        <end position="272"/>
    </location>
</feature>
<feature type="region of interest" description="Disordered" evidence="1">
    <location>
        <begin position="186"/>
        <end position="208"/>
    </location>
</feature>
<sequence>MSQITAKAKASWTLLNLREAKHWASYRLTLSAKAPGICLWHKNSPWRFVSTNTISFSSGGESRGGLCAAARPSQQHGYTGSVRTGLVDDSDTIKYERRAEKGCRRGQKGGGRIIRGRAGRLEVENKAYSEEGRGVEQLVPRGGLHEVPDPVCRGLELPLQVVPLQPVLPPAAVKLIQTQVRVRVRPGPPERLSGVGPGRVGTGARGERSPLCGLSFLTALSTPSPPEVPPPLPPPTRSADATTHALWLHAQSPQTCPGRDGAKSLREKREPPLNRTTCSQRETAIPP</sequence>
<dbReference type="Proteomes" id="UP000518266">
    <property type="component" value="Unassembled WGS sequence"/>
</dbReference>
<evidence type="ECO:0000313" key="2">
    <source>
        <dbReference type="EMBL" id="KAF3834706.1"/>
    </source>
</evidence>
<feature type="compositionally biased region" description="Gly residues" evidence="1">
    <location>
        <begin position="195"/>
        <end position="204"/>
    </location>
</feature>
<protein>
    <submittedName>
        <fullName evidence="2">Uncharacterized protein</fullName>
    </submittedName>
</protein>
<organism evidence="2 3">
    <name type="scientific">Dissostichus mawsoni</name>
    <name type="common">Antarctic cod</name>
    <dbReference type="NCBI Taxonomy" id="36200"/>
    <lineage>
        <taxon>Eukaryota</taxon>
        <taxon>Metazoa</taxon>
        <taxon>Chordata</taxon>
        <taxon>Craniata</taxon>
        <taxon>Vertebrata</taxon>
        <taxon>Euteleostomi</taxon>
        <taxon>Actinopterygii</taxon>
        <taxon>Neopterygii</taxon>
        <taxon>Teleostei</taxon>
        <taxon>Neoteleostei</taxon>
        <taxon>Acanthomorphata</taxon>
        <taxon>Eupercaria</taxon>
        <taxon>Perciformes</taxon>
        <taxon>Notothenioidei</taxon>
        <taxon>Nototheniidae</taxon>
        <taxon>Dissostichus</taxon>
    </lineage>
</organism>